<feature type="compositionally biased region" description="Polar residues" evidence="1">
    <location>
        <begin position="307"/>
        <end position="317"/>
    </location>
</feature>
<accession>A0ABM5K961</accession>
<feature type="compositionally biased region" description="Polar residues" evidence="1">
    <location>
        <begin position="442"/>
        <end position="451"/>
    </location>
</feature>
<dbReference type="PANTHER" id="PTHR14689">
    <property type="entry name" value="PHORBOL-ESTER_DAG-TYPE DOMAIN-CONTAINING PROTEIN"/>
    <property type="match status" value="1"/>
</dbReference>
<feature type="compositionally biased region" description="Basic residues" evidence="1">
    <location>
        <begin position="1017"/>
        <end position="1033"/>
    </location>
</feature>
<keyword evidence="4" id="KW-1185">Reference proteome</keyword>
<sequence>MDPVGPWYATPYNRLASVQAAGSGSGELHHHLATTTAGGAPPTTTAQLLPGSFLSPHPVGYETVFSPLFHHASAKPAAHYVSQVTQQRAQALAQAAATKQSGDGEFHPQTQAFFEQGAANAWQQSSPFGILPHESVVATTTSKTYENFNAHFAAAQAQSINNHLNSQIAKAGNNRAQSPQVSTPSTKTNASQGNPSSFFQVPSSISDNSSNTSKTFSSANTSNIQQSCIVSSPSTTVAKEYRVPQAPARTTFLTSPNASRTTIEKAFASPPSKQQASPVQQQIQTKAQTKIYSELGNQQERQRPSNEETQSQSSPISFSIMDAPGRLNYTGSNSSGKRPPQFPHNYRHYQQQQQPQGSSNSEEFQRPKSGSDYNNSNGPDCNVVVPRRPSPLQAHSQASPLGHAQSPAYPMYNSPMNSISSPQQSSSNQVAPPSPLDVSVPRPSSQTSNVAYPSVITRALNHEKSFPERYERPNHNNQQTQNCWDERQGQRKFQNNQSGSQSSTNYSPNNNIEMNRSESNQQQQQQQQRVVLGVAERQQTYFDSNSGHQVTLQDLSSCRGDPMSIVKNLQQQQQSCQVQQTEIKTEPKPPKRRKSSDKPIADMHPLPTNVILGRIPPPAHSSATNQPQQNGAYFDFDRWNLPPPTSKFLTTQSLHQQHQGLMVPHPHGHHPPPPLPYFAPFHLPPHPTEYSSTVELTPLTNYNEQSPQASNQYQPQPEEHPKVVVPNIEEELNFLSQDSTRVPNNQHQHIPPQKPPLAMNSNKPPEKPPGAGSGFMSSYLKFLQGERDTSPPPAMRGAHRKQTWPRAPMKGMEDKSPDSNGVPSASSNPPPPVPVTVPPLPTPRLSSQGDPQDDPRYFPLPKERKRNSFDSSDDGFSSDDDFFGKKHKQKPAPTNSEVKDKEKEKEKEKKKEEKTKIHKPHSDKPKKPRTDKPPKPEKERKHKDKKDKEKKKDKDSLEDLPRRESTKRVAKKKNSLAEVGGKDDEPEEPPEFQDSDSDPAWTPAANNDEEEGAVAVKKNRRGRPLGSKSKKTLKNLISAAAQGAGIGEGDDYSSDHSHKKKLLKIKQPQQPQQQNMAPTLEDNIAASLQNSIPSANDDEPFKSNKLREKQHQAGEFVVIKSELNEEWPAIWRVDGKTLLQKYEPFEQNGVTLYRNISTYTSWTPESKKQYMVVPVKYRSQGQLETIVEFLKHEMNIVDFEYQDQCMKQFESYQDNFEVYIQTLISQALDSNFLMEIFHEKDDYFLSNVQTIDDITDSKKQKFFNLLRWPSNVQAAICTWPCYNVLREVSVSDSQSKSCAACNRIGVSVRVLMYGQPYNSTTLEGCPPDPNAINEKDFLMCRLCVTQVELLNKVTHQKYLMYIECAKRVSEKRTNDATKDTTCILNELLADESWLNQLFLEVRTSWAEIDSIDYSFRTKNSVHSQ</sequence>
<dbReference type="RefSeq" id="XP_050506721.1">
    <property type="nucleotide sequence ID" value="XM_050650764.1"/>
</dbReference>
<feature type="region of interest" description="Disordered" evidence="1">
    <location>
        <begin position="266"/>
        <end position="285"/>
    </location>
</feature>
<feature type="compositionally biased region" description="Basic and acidic residues" evidence="1">
    <location>
        <begin position="946"/>
        <end position="967"/>
    </location>
</feature>
<dbReference type="Pfam" id="PF13926">
    <property type="entry name" value="DUF4211"/>
    <property type="match status" value="1"/>
</dbReference>
<feature type="compositionally biased region" description="Low complexity" evidence="1">
    <location>
        <begin position="570"/>
        <end position="582"/>
    </location>
</feature>
<proteinExistence type="predicted"/>
<reference evidence="3" key="1">
    <citation type="submission" date="2025-05" db="UniProtKB">
        <authorList>
            <consortium name="EnsemblMetazoa"/>
        </authorList>
    </citation>
    <scope>IDENTIFICATION</scope>
</reference>
<dbReference type="InterPro" id="IPR025451">
    <property type="entry name" value="DUF4211"/>
</dbReference>
<feature type="region of interest" description="Disordered" evidence="1">
    <location>
        <begin position="569"/>
        <end position="605"/>
    </location>
</feature>
<feature type="compositionally biased region" description="Polar residues" evidence="1">
    <location>
        <begin position="508"/>
        <end position="520"/>
    </location>
</feature>
<feature type="compositionally biased region" description="Low complexity" evidence="1">
    <location>
        <begin position="494"/>
        <end position="507"/>
    </location>
</feature>
<evidence type="ECO:0000313" key="3">
    <source>
        <dbReference type="EnsemblMetazoa" id="XP_050506721.1"/>
    </source>
</evidence>
<feature type="region of interest" description="Disordered" evidence="1">
    <location>
        <begin position="171"/>
        <end position="222"/>
    </location>
</feature>
<feature type="compositionally biased region" description="Acidic residues" evidence="1">
    <location>
        <begin position="984"/>
        <end position="997"/>
    </location>
</feature>
<dbReference type="EnsemblMetazoa" id="XM_050650764.1">
    <property type="protein sequence ID" value="XP_050506721.1"/>
    <property type="gene ID" value="LOC114337348"/>
</dbReference>
<feature type="compositionally biased region" description="Basic and acidic residues" evidence="1">
    <location>
        <begin position="897"/>
        <end position="939"/>
    </location>
</feature>
<feature type="compositionally biased region" description="Acidic residues" evidence="1">
    <location>
        <begin position="871"/>
        <end position="881"/>
    </location>
</feature>
<name>A0ABM5K961_DIAVI</name>
<feature type="compositionally biased region" description="Low complexity" evidence="1">
    <location>
        <begin position="203"/>
        <end position="213"/>
    </location>
</feature>
<feature type="region of interest" description="Disordered" evidence="1">
    <location>
        <begin position="296"/>
        <end position="453"/>
    </location>
</feature>
<evidence type="ECO:0000259" key="2">
    <source>
        <dbReference type="Pfam" id="PF13926"/>
    </source>
</evidence>
<evidence type="ECO:0000256" key="1">
    <source>
        <dbReference type="SAM" id="MobiDB-lite"/>
    </source>
</evidence>
<dbReference type="GeneID" id="114337348"/>
<organism evidence="3 4">
    <name type="scientific">Diabrotica virgifera virgifera</name>
    <name type="common">western corn rootworm</name>
    <dbReference type="NCBI Taxonomy" id="50390"/>
    <lineage>
        <taxon>Eukaryota</taxon>
        <taxon>Metazoa</taxon>
        <taxon>Ecdysozoa</taxon>
        <taxon>Arthropoda</taxon>
        <taxon>Hexapoda</taxon>
        <taxon>Insecta</taxon>
        <taxon>Pterygota</taxon>
        <taxon>Neoptera</taxon>
        <taxon>Endopterygota</taxon>
        <taxon>Coleoptera</taxon>
        <taxon>Polyphaga</taxon>
        <taxon>Cucujiformia</taxon>
        <taxon>Chrysomeloidea</taxon>
        <taxon>Chrysomelidae</taxon>
        <taxon>Galerucinae</taxon>
        <taxon>Diabroticina</taxon>
        <taxon>Diabroticites</taxon>
        <taxon>Diabrotica</taxon>
    </lineage>
</organism>
<protein>
    <recommendedName>
        <fullName evidence="2">DUF4211 domain-containing protein</fullName>
    </recommendedName>
</protein>
<dbReference type="PANTHER" id="PTHR14689:SF0">
    <property type="entry name" value="COILED-COIL DOMAIN-CONTAINING PROTEIN 82"/>
    <property type="match status" value="1"/>
</dbReference>
<feature type="compositionally biased region" description="Pro residues" evidence="1">
    <location>
        <begin position="828"/>
        <end position="842"/>
    </location>
</feature>
<feature type="compositionally biased region" description="Low complexity" evidence="1">
    <location>
        <begin position="1065"/>
        <end position="1074"/>
    </location>
</feature>
<feature type="compositionally biased region" description="Low complexity" evidence="1">
    <location>
        <begin position="413"/>
        <end position="431"/>
    </location>
</feature>
<feature type="domain" description="DUF4211" evidence="2">
    <location>
        <begin position="1206"/>
        <end position="1322"/>
    </location>
</feature>
<feature type="region of interest" description="Disordered" evidence="1">
    <location>
        <begin position="741"/>
        <end position="1076"/>
    </location>
</feature>
<feature type="compositionally biased region" description="Low complexity" evidence="1">
    <location>
        <begin position="33"/>
        <end position="45"/>
    </location>
</feature>
<feature type="region of interest" description="Disordered" evidence="1">
    <location>
        <begin position="26"/>
        <end position="45"/>
    </location>
</feature>
<feature type="region of interest" description="Disordered" evidence="1">
    <location>
        <begin position="489"/>
        <end position="531"/>
    </location>
</feature>
<dbReference type="Proteomes" id="UP001652700">
    <property type="component" value="Unplaced"/>
</dbReference>
<evidence type="ECO:0000313" key="4">
    <source>
        <dbReference type="Proteomes" id="UP001652700"/>
    </source>
</evidence>
<feature type="compositionally biased region" description="Polar residues" evidence="1">
    <location>
        <begin position="171"/>
        <end position="202"/>
    </location>
</feature>